<dbReference type="AlphaFoldDB" id="A0A9W6FYW2"/>
<dbReference type="Pfam" id="PF00795">
    <property type="entry name" value="CN_hydrolase"/>
    <property type="match status" value="1"/>
</dbReference>
<name>A0A9W6FYW2_9BACT</name>
<dbReference type="SUPFAM" id="SSF56317">
    <property type="entry name" value="Carbon-nitrogen hydrolase"/>
    <property type="match status" value="1"/>
</dbReference>
<dbReference type="Proteomes" id="UP001144352">
    <property type="component" value="Unassembled WGS sequence"/>
</dbReference>
<dbReference type="EMBL" id="BSDS01000001">
    <property type="protein sequence ID" value="GLI37357.1"/>
    <property type="molecule type" value="Genomic_DNA"/>
</dbReference>
<dbReference type="InterPro" id="IPR036526">
    <property type="entry name" value="C-N_Hydrolase_sf"/>
</dbReference>
<keyword evidence="4" id="KW-1185">Reference proteome</keyword>
<dbReference type="InterPro" id="IPR003010">
    <property type="entry name" value="C-N_Hydrolase"/>
</dbReference>
<dbReference type="PROSITE" id="PS50263">
    <property type="entry name" value="CN_HYDROLASE"/>
    <property type="match status" value="1"/>
</dbReference>
<keyword evidence="1 3" id="KW-0378">Hydrolase</keyword>
<organism evidence="3 4">
    <name type="scientific">Geobacter hydrogenophilus</name>
    <dbReference type="NCBI Taxonomy" id="40983"/>
    <lineage>
        <taxon>Bacteria</taxon>
        <taxon>Pseudomonadati</taxon>
        <taxon>Thermodesulfobacteriota</taxon>
        <taxon>Desulfuromonadia</taxon>
        <taxon>Geobacterales</taxon>
        <taxon>Geobacteraceae</taxon>
        <taxon>Geobacter</taxon>
    </lineage>
</organism>
<comment type="caution">
    <text evidence="3">The sequence shown here is derived from an EMBL/GenBank/DDBJ whole genome shotgun (WGS) entry which is preliminary data.</text>
</comment>
<dbReference type="CDD" id="cd07586">
    <property type="entry name" value="nitrilase_8"/>
    <property type="match status" value="1"/>
</dbReference>
<protein>
    <submittedName>
        <fullName evidence="3">Carbon-nitrogen hydrolase</fullName>
    </submittedName>
</protein>
<dbReference type="Gene3D" id="3.60.110.10">
    <property type="entry name" value="Carbon-nitrogen hydrolase"/>
    <property type="match status" value="1"/>
</dbReference>
<accession>A0A9W6FYW2</accession>
<reference evidence="3" key="1">
    <citation type="submission" date="2022-12" db="EMBL/GenBank/DDBJ databases">
        <title>Reference genome sequencing for broad-spectrum identification of bacterial and archaeal isolates by mass spectrometry.</title>
        <authorList>
            <person name="Sekiguchi Y."/>
            <person name="Tourlousse D.M."/>
        </authorList>
    </citation>
    <scope>NUCLEOTIDE SEQUENCE</scope>
    <source>
        <strain evidence="3">H2</strain>
    </source>
</reference>
<dbReference type="InterPro" id="IPR050345">
    <property type="entry name" value="Aliph_Amidase/BUP"/>
</dbReference>
<proteinExistence type="predicted"/>
<dbReference type="PANTHER" id="PTHR43674:SF2">
    <property type="entry name" value="BETA-UREIDOPROPIONASE"/>
    <property type="match status" value="1"/>
</dbReference>
<dbReference type="GO" id="GO:0050126">
    <property type="term" value="F:N-carbamoylputrescine amidase activity"/>
    <property type="evidence" value="ECO:0007669"/>
    <property type="project" value="TreeGrafter"/>
</dbReference>
<feature type="domain" description="CN hydrolase" evidence="2">
    <location>
        <begin position="15"/>
        <end position="261"/>
    </location>
</feature>
<dbReference type="GO" id="GO:0033388">
    <property type="term" value="P:putrescine biosynthetic process from arginine"/>
    <property type="evidence" value="ECO:0007669"/>
    <property type="project" value="TreeGrafter"/>
</dbReference>
<sequence length="295" mass="33134">MLPLTEKSGAYTVDFIVALAQIKPKLGCLAENCTLVESAIERAVADRADLVVFPELALTGYFLKDLVPDVALRLDAPEIARIRELSRHVAIVVGFVEVSDDYRFFNSAIYVDGGEIRHIHRKVYLPTYGLFDEQRYLARGERFRAFDTRFGRMGMLICEDMWHLSAPYILAMDGATTLVCLSSSPGRGISEDESLGSTAAWQKLTSTTAMFLNSRVFYCNRVGYEDGVNFWGGSEVIAPSGSVVSRARLFDEDLLVTRVDGGELRRERIFSPMMRDESLSITMKELRRIEKGRDC</sequence>
<evidence type="ECO:0000256" key="1">
    <source>
        <dbReference type="ARBA" id="ARBA00022801"/>
    </source>
</evidence>
<evidence type="ECO:0000259" key="2">
    <source>
        <dbReference type="PROSITE" id="PS50263"/>
    </source>
</evidence>
<dbReference type="PANTHER" id="PTHR43674">
    <property type="entry name" value="NITRILASE C965.09-RELATED"/>
    <property type="match status" value="1"/>
</dbReference>
<gene>
    <name evidence="3" type="ORF">GHYDROH2_08580</name>
</gene>
<evidence type="ECO:0000313" key="4">
    <source>
        <dbReference type="Proteomes" id="UP001144352"/>
    </source>
</evidence>
<evidence type="ECO:0000313" key="3">
    <source>
        <dbReference type="EMBL" id="GLI37357.1"/>
    </source>
</evidence>